<evidence type="ECO:0000256" key="1">
    <source>
        <dbReference type="ARBA" id="ARBA00005437"/>
    </source>
</evidence>
<dbReference type="PANTHER" id="PTHR31087">
    <property type="match status" value="1"/>
</dbReference>
<reference evidence="2 3" key="1">
    <citation type="submission" date="2014-05" db="EMBL/GenBank/DDBJ databases">
        <title>Draft Genome Sequence of Kitasatospora cheerisanensis KCTC 2395.</title>
        <authorList>
            <person name="Nam D.H."/>
        </authorList>
    </citation>
    <scope>NUCLEOTIDE SEQUENCE [LARGE SCALE GENOMIC DNA]</scope>
    <source>
        <strain evidence="2 3">KCTC 2395</strain>
    </source>
</reference>
<evidence type="ECO:0000313" key="3">
    <source>
        <dbReference type="Proteomes" id="UP000027178"/>
    </source>
</evidence>
<dbReference type="HOGENOM" id="CLU_108507_1_0_11"/>
<dbReference type="OrthoDB" id="4863874at2"/>
<dbReference type="InterPro" id="IPR007612">
    <property type="entry name" value="LOR"/>
</dbReference>
<organism evidence="2 3">
    <name type="scientific">Kitasatospora cheerisanensis KCTC 2395</name>
    <dbReference type="NCBI Taxonomy" id="1348663"/>
    <lineage>
        <taxon>Bacteria</taxon>
        <taxon>Bacillati</taxon>
        <taxon>Actinomycetota</taxon>
        <taxon>Actinomycetes</taxon>
        <taxon>Kitasatosporales</taxon>
        <taxon>Streptomycetaceae</taxon>
        <taxon>Kitasatospora</taxon>
    </lineage>
</organism>
<comment type="caution">
    <text evidence="2">The sequence shown here is derived from an EMBL/GenBank/DDBJ whole genome shotgun (WGS) entry which is preliminary data.</text>
</comment>
<accession>A0A066YRZ1</accession>
<dbReference type="PANTHER" id="PTHR31087:SF161">
    <property type="entry name" value="TUBBY C 2 FAMILY PROTEIN"/>
    <property type="match status" value="1"/>
</dbReference>
<comment type="similarity">
    <text evidence="1">Belongs to the LOR family.</text>
</comment>
<evidence type="ECO:0000313" key="2">
    <source>
        <dbReference type="EMBL" id="KDN84323.1"/>
    </source>
</evidence>
<evidence type="ECO:0008006" key="4">
    <source>
        <dbReference type="Google" id="ProtNLM"/>
    </source>
</evidence>
<dbReference type="Gene3D" id="2.40.160.200">
    <property type="entry name" value="LURP1-related"/>
    <property type="match status" value="1"/>
</dbReference>
<dbReference type="Pfam" id="PF04525">
    <property type="entry name" value="LOR"/>
    <property type="match status" value="1"/>
</dbReference>
<dbReference type="EMBL" id="JNBY01000093">
    <property type="protein sequence ID" value="KDN84323.1"/>
    <property type="molecule type" value="Genomic_DNA"/>
</dbReference>
<dbReference type="Proteomes" id="UP000027178">
    <property type="component" value="Unassembled WGS sequence"/>
</dbReference>
<gene>
    <name evidence="2" type="ORF">KCH_41140</name>
</gene>
<dbReference type="SUPFAM" id="SSF54518">
    <property type="entry name" value="Tubby C-terminal domain-like"/>
    <property type="match status" value="1"/>
</dbReference>
<name>A0A066YRZ1_9ACTN</name>
<sequence>MGRKFVVKERLFAVGDDYWVEDEHGEKCFLVDGKVLRMRDTFELQDTDGNTVATIREKVLTVRDAMKIENADGDVVATVRKKLFTPFHDKYHVELENGGEWEIHGDLIDKEYTVKSDGHRLGEVSRKWFSIRDAYGVEIEDGADVPLMIAVAVCLDRLVEHND</sequence>
<dbReference type="InterPro" id="IPR038595">
    <property type="entry name" value="LOR_sf"/>
</dbReference>
<protein>
    <recommendedName>
        <fullName evidence="4">Tubby C 2 family protein</fullName>
    </recommendedName>
</protein>
<dbReference type="eggNOG" id="COG4894">
    <property type="taxonomic scope" value="Bacteria"/>
</dbReference>
<dbReference type="RefSeq" id="WP_035864632.1">
    <property type="nucleotide sequence ID" value="NZ_KK853997.1"/>
</dbReference>
<dbReference type="AlphaFoldDB" id="A0A066YRZ1"/>
<proteinExistence type="inferred from homology"/>
<keyword evidence="3" id="KW-1185">Reference proteome</keyword>
<dbReference type="PATRIC" id="fig|1348663.4.peg.3966"/>
<dbReference type="InterPro" id="IPR025659">
    <property type="entry name" value="Tubby-like_C"/>
</dbReference>